<feature type="domain" description="GmrSD restriction endonucleases N-terminal" evidence="2">
    <location>
        <begin position="65"/>
        <end position="193"/>
    </location>
</feature>
<evidence type="ECO:0000313" key="4">
    <source>
        <dbReference type="Proteomes" id="UP000799444"/>
    </source>
</evidence>
<feature type="region of interest" description="Disordered" evidence="1">
    <location>
        <begin position="405"/>
        <end position="528"/>
    </location>
</feature>
<dbReference type="Proteomes" id="UP000799444">
    <property type="component" value="Unassembled WGS sequence"/>
</dbReference>
<keyword evidence="4" id="KW-1185">Reference proteome</keyword>
<feature type="compositionally biased region" description="Basic and acidic residues" evidence="1">
    <location>
        <begin position="10"/>
        <end position="30"/>
    </location>
</feature>
<feature type="compositionally biased region" description="Polar residues" evidence="1">
    <location>
        <begin position="510"/>
        <end position="525"/>
    </location>
</feature>
<evidence type="ECO:0000256" key="1">
    <source>
        <dbReference type="SAM" id="MobiDB-lite"/>
    </source>
</evidence>
<reference evidence="3" key="1">
    <citation type="journal article" date="2020" name="Stud. Mycol.">
        <title>101 Dothideomycetes genomes: a test case for predicting lifestyles and emergence of pathogens.</title>
        <authorList>
            <person name="Haridas S."/>
            <person name="Albert R."/>
            <person name="Binder M."/>
            <person name="Bloem J."/>
            <person name="Labutti K."/>
            <person name="Salamov A."/>
            <person name="Andreopoulos B."/>
            <person name="Baker S."/>
            <person name="Barry K."/>
            <person name="Bills G."/>
            <person name="Bluhm B."/>
            <person name="Cannon C."/>
            <person name="Castanera R."/>
            <person name="Culley D."/>
            <person name="Daum C."/>
            <person name="Ezra D."/>
            <person name="Gonzalez J."/>
            <person name="Henrissat B."/>
            <person name="Kuo A."/>
            <person name="Liang C."/>
            <person name="Lipzen A."/>
            <person name="Lutzoni F."/>
            <person name="Magnuson J."/>
            <person name="Mondo S."/>
            <person name="Nolan M."/>
            <person name="Ohm R."/>
            <person name="Pangilinan J."/>
            <person name="Park H.-J."/>
            <person name="Ramirez L."/>
            <person name="Alfaro M."/>
            <person name="Sun H."/>
            <person name="Tritt A."/>
            <person name="Yoshinaga Y."/>
            <person name="Zwiers L.-H."/>
            <person name="Turgeon B."/>
            <person name="Goodwin S."/>
            <person name="Spatafora J."/>
            <person name="Crous P."/>
            <person name="Grigoriev I."/>
        </authorList>
    </citation>
    <scope>NUCLEOTIDE SEQUENCE</scope>
    <source>
        <strain evidence="3">CBS 125425</strain>
    </source>
</reference>
<comment type="caution">
    <text evidence="3">The sequence shown here is derived from an EMBL/GenBank/DDBJ whole genome shotgun (WGS) entry which is preliminary data.</text>
</comment>
<dbReference type="OrthoDB" id="5419821at2759"/>
<dbReference type="PANTHER" id="PTHR39639:SF1">
    <property type="entry name" value="DUF262 DOMAIN-CONTAINING PROTEIN"/>
    <property type="match status" value="1"/>
</dbReference>
<name>A0A9P4V6N5_9PLEO</name>
<sequence length="747" mass="83165">MPGIAIMEPSEPHDLVKEEDAEHDSFRNDESDSDQEDEESYKPRTALPEPYVGRRTLRWLIDSLDKGIIDVEPDYQRDVVWTAERMTGLVNSLMENFYVPPIILNKKKHVAEDGSPPTYTLATVDGKQRLSSVRAFVKGLIPCHDHRQSKWYFSKGGSTANRKLLSDAVREDFLDKEFISFEFNDLSQVQEEDLFARVQMGMPLSAAEKMRASTGPWQDLAQQFVKDFAVVFGLLKEQTRTRAKDFQFCLSCFSQIVEVEHPSGENGKPGLKTNASGLPRFLKNKAAIDDDLKSHLASVFTTFQCLVEEEPEIFTKKLQGVQTFAPLELIAIAVLISMYSSTRNNKLLLGDIQALRNRLRESFRDLRLNSNTWTWVWTWLDDLEGHRGAIDGSTIDRSVGAQLAQPAAVPTPQPVRQTPVPLPQPVVKRGRPSMRTKPTTNAPKKTVPTTEPSSNTRQRKRQRTDDDVKQEHIEPLMPAHWTASVPRQFGNSSIPSGNPMVAEGSPALSDPSSDSNPGRQSTHQSPVVIPLNDQLNDLQDIFRRSNPPARTSASQFTMPAETREQHIARLNGYRAPTAPMETVNTPSTQPSTIDLMTYPLPETHFPIFNPQAVALRPTKSGASKNFPISINDELEQFVHAAPSSSSTSTTNRFQSTPTANLHNQPQPPQNQTQSSTPRPRSGHQLRSQRPGPSSSQRTSPSSQSSSPTPMIGFGSAGDTIDLTSDTEQERQDLLSSFRKTAAPAKES</sequence>
<dbReference type="InterPro" id="IPR004919">
    <property type="entry name" value="GmrSD_N"/>
</dbReference>
<feature type="compositionally biased region" description="Low complexity" evidence="1">
    <location>
        <begin position="687"/>
        <end position="709"/>
    </location>
</feature>
<feature type="compositionally biased region" description="Basic and acidic residues" evidence="1">
    <location>
        <begin position="463"/>
        <end position="474"/>
    </location>
</feature>
<feature type="compositionally biased region" description="Polar residues" evidence="1">
    <location>
        <begin position="651"/>
        <end position="662"/>
    </location>
</feature>
<feature type="compositionally biased region" description="Low complexity" evidence="1">
    <location>
        <begin position="405"/>
        <end position="419"/>
    </location>
</feature>
<feature type="region of interest" description="Disordered" evidence="1">
    <location>
        <begin position="640"/>
        <end position="747"/>
    </location>
</feature>
<evidence type="ECO:0000313" key="3">
    <source>
        <dbReference type="EMBL" id="KAF2737580.1"/>
    </source>
</evidence>
<dbReference type="PANTHER" id="PTHR39639">
    <property type="entry name" value="CHROMOSOME 16, WHOLE GENOME SHOTGUN SEQUENCE"/>
    <property type="match status" value="1"/>
</dbReference>
<feature type="region of interest" description="Disordered" evidence="1">
    <location>
        <begin position="1"/>
        <end position="47"/>
    </location>
</feature>
<evidence type="ECO:0000259" key="2">
    <source>
        <dbReference type="Pfam" id="PF03235"/>
    </source>
</evidence>
<feature type="compositionally biased region" description="Polar residues" evidence="1">
    <location>
        <begin position="436"/>
        <end position="455"/>
    </location>
</feature>
<dbReference type="EMBL" id="ML996115">
    <property type="protein sequence ID" value="KAF2737580.1"/>
    <property type="molecule type" value="Genomic_DNA"/>
</dbReference>
<protein>
    <recommendedName>
        <fullName evidence="2">GmrSD restriction endonucleases N-terminal domain-containing protein</fullName>
    </recommendedName>
</protein>
<organism evidence="3 4">
    <name type="scientific">Polyplosphaeria fusca</name>
    <dbReference type="NCBI Taxonomy" id="682080"/>
    <lineage>
        <taxon>Eukaryota</taxon>
        <taxon>Fungi</taxon>
        <taxon>Dikarya</taxon>
        <taxon>Ascomycota</taxon>
        <taxon>Pezizomycotina</taxon>
        <taxon>Dothideomycetes</taxon>
        <taxon>Pleosporomycetidae</taxon>
        <taxon>Pleosporales</taxon>
        <taxon>Tetraplosphaeriaceae</taxon>
        <taxon>Polyplosphaeria</taxon>
    </lineage>
</organism>
<gene>
    <name evidence="3" type="ORF">EJ04DRAFT_461026</name>
</gene>
<proteinExistence type="predicted"/>
<dbReference type="AlphaFoldDB" id="A0A9P4V6N5"/>
<dbReference type="Pfam" id="PF03235">
    <property type="entry name" value="GmrSD_N"/>
    <property type="match status" value="1"/>
</dbReference>
<accession>A0A9P4V6N5</accession>